<protein>
    <submittedName>
        <fullName evidence="1">Uncharacterized protein</fullName>
    </submittedName>
</protein>
<organism evidence="1 2">
    <name type="scientific">Kutzneria viridogrisea</name>
    <dbReference type="NCBI Taxonomy" id="47990"/>
    <lineage>
        <taxon>Bacteria</taxon>
        <taxon>Bacillati</taxon>
        <taxon>Actinomycetota</taxon>
        <taxon>Actinomycetes</taxon>
        <taxon>Pseudonocardiales</taxon>
        <taxon>Pseudonocardiaceae</taxon>
        <taxon>Kutzneria</taxon>
    </lineage>
</organism>
<accession>A0ABR6BBL9</accession>
<reference evidence="1 2" key="1">
    <citation type="submission" date="2020-08" db="EMBL/GenBank/DDBJ databases">
        <title>Genomic Encyclopedia of Archaeal and Bacterial Type Strains, Phase II (KMG-II): from individual species to whole genera.</title>
        <authorList>
            <person name="Goeker M."/>
        </authorList>
    </citation>
    <scope>NUCLEOTIDE SEQUENCE [LARGE SCALE GENOMIC DNA]</scope>
    <source>
        <strain evidence="1 2">DSM 43850</strain>
    </source>
</reference>
<dbReference type="EMBL" id="JACJID010000001">
    <property type="protein sequence ID" value="MBA8924237.1"/>
    <property type="molecule type" value="Genomic_DNA"/>
</dbReference>
<gene>
    <name evidence="1" type="ORF">BC739_001434</name>
</gene>
<proteinExistence type="predicted"/>
<comment type="caution">
    <text evidence="1">The sequence shown here is derived from an EMBL/GenBank/DDBJ whole genome shotgun (WGS) entry which is preliminary data.</text>
</comment>
<sequence>MERTVHSTSSILPALKLGAIVDFVVSNPGEQTRLVEKLRKAYLDEDARPWLYYEPWATGLKQAITSLNPAEVLQRVVDSIDDPIKLAHFRELHNGSLQFLSKYRPSLVPVRSSTWSDGVNTIAIKPQLGLNLDAGPTPLAVFTYMKKAPLSQGTANVPLWMIEQACSDILPSGHAGILDVRRGKLWTLRPNAAPKRLNASAAGVVANFMTIWRKIAS</sequence>
<name>A0ABR6BBL9_9PSEU</name>
<dbReference type="RefSeq" id="WP_182836662.1">
    <property type="nucleotide sequence ID" value="NZ_JACJID010000001.1"/>
</dbReference>
<keyword evidence="2" id="KW-1185">Reference proteome</keyword>
<dbReference type="Proteomes" id="UP000517916">
    <property type="component" value="Unassembled WGS sequence"/>
</dbReference>
<evidence type="ECO:0000313" key="1">
    <source>
        <dbReference type="EMBL" id="MBA8924237.1"/>
    </source>
</evidence>
<evidence type="ECO:0000313" key="2">
    <source>
        <dbReference type="Proteomes" id="UP000517916"/>
    </source>
</evidence>